<dbReference type="EMBL" id="CP032998">
    <property type="protein sequence ID" value="QCI26553.1"/>
    <property type="molecule type" value="Genomic_DNA"/>
</dbReference>
<dbReference type="SUPFAM" id="SSF75169">
    <property type="entry name" value="DsrEFH-like"/>
    <property type="match status" value="1"/>
</dbReference>
<dbReference type="Pfam" id="PF02635">
    <property type="entry name" value="DsrE"/>
    <property type="match status" value="1"/>
</dbReference>
<comment type="similarity">
    <text evidence="2">Belongs to the DsrE/TusD family.</text>
</comment>
<dbReference type="AlphaFoldDB" id="A0A4D6YET5"/>
<dbReference type="NCBIfam" id="TIGR03012">
    <property type="entry name" value="sulf_tusD_dsrE"/>
    <property type="match status" value="1"/>
</dbReference>
<dbReference type="GO" id="GO:0002143">
    <property type="term" value="P:tRNA wobble position uridine thiolation"/>
    <property type="evidence" value="ECO:0007669"/>
    <property type="project" value="TreeGrafter"/>
</dbReference>
<evidence type="ECO:0000256" key="3">
    <source>
        <dbReference type="ARBA" id="ARBA00022490"/>
    </source>
</evidence>
<organism evidence="6 7">
    <name type="scientific">Buchnera aphidicola</name>
    <name type="common">Stegophylla sp.</name>
    <dbReference type="NCBI Taxonomy" id="2315800"/>
    <lineage>
        <taxon>Bacteria</taxon>
        <taxon>Pseudomonadati</taxon>
        <taxon>Pseudomonadota</taxon>
        <taxon>Gammaproteobacteria</taxon>
        <taxon>Enterobacterales</taxon>
        <taxon>Erwiniaceae</taxon>
        <taxon>Buchnera</taxon>
    </lineage>
</organism>
<name>A0A4D6YET5_9GAMM</name>
<dbReference type="GO" id="GO:0097163">
    <property type="term" value="F:sulfur carrier activity"/>
    <property type="evidence" value="ECO:0007669"/>
    <property type="project" value="TreeGrafter"/>
</dbReference>
<keyword evidence="7" id="KW-1185">Reference proteome</keyword>
<comment type="subcellular location">
    <subcellularLocation>
        <location evidence="1">Cytoplasm</location>
    </subcellularLocation>
</comment>
<dbReference type="OrthoDB" id="9787483at2"/>
<dbReference type="PANTHER" id="PTHR34874">
    <property type="entry name" value="PROTEIN YCHN"/>
    <property type="match status" value="1"/>
</dbReference>
<dbReference type="NCBIfam" id="NF001237">
    <property type="entry name" value="PRK00207.1"/>
    <property type="match status" value="1"/>
</dbReference>
<feature type="transmembrane region" description="Helical" evidence="5">
    <location>
        <begin position="6"/>
        <end position="28"/>
    </location>
</feature>
<keyword evidence="5" id="KW-1133">Transmembrane helix</keyword>
<evidence type="ECO:0000256" key="1">
    <source>
        <dbReference type="ARBA" id="ARBA00004496"/>
    </source>
</evidence>
<gene>
    <name evidence="6" type="primary">tusD</name>
    <name evidence="6" type="ORF">D9V79_01700</name>
</gene>
<evidence type="ECO:0000313" key="6">
    <source>
        <dbReference type="EMBL" id="QCI26553.1"/>
    </source>
</evidence>
<dbReference type="InterPro" id="IPR027396">
    <property type="entry name" value="DsrEFH-like"/>
</dbReference>
<accession>A0A4D6YET5</accession>
<proteinExistence type="inferred from homology"/>
<dbReference type="Proteomes" id="UP000298636">
    <property type="component" value="Chromosome"/>
</dbReference>
<keyword evidence="3" id="KW-0963">Cytoplasm</keyword>
<dbReference type="InterPro" id="IPR017463">
    <property type="entry name" value="Sulphur_relay_TusD/DsrE"/>
</dbReference>
<dbReference type="InterPro" id="IPR003787">
    <property type="entry name" value="Sulphur_relay_DsrE/F-like"/>
</dbReference>
<protein>
    <submittedName>
        <fullName evidence="6">Sulfurtransferase complex subunit TusD</fullName>
    </submittedName>
</protein>
<sequence length="129" mass="14632">MIYTIIVMGSIYGTENAISAFLFSSFLLKIRKNNINNIFFYCDGVLNGNKMFYIAKDEHNLIDSWYYLSKEFSINLNICSSAAYRRGVIDDDMALDLGFLHGNLHSAFKLTGLGTLVKSIFSSDRVVQF</sequence>
<keyword evidence="5" id="KW-0472">Membrane</keyword>
<dbReference type="Gene3D" id="3.40.1260.10">
    <property type="entry name" value="DsrEFH-like"/>
    <property type="match status" value="1"/>
</dbReference>
<keyword evidence="5" id="KW-0812">Transmembrane</keyword>
<dbReference type="GO" id="GO:0016783">
    <property type="term" value="F:sulfurtransferase activity"/>
    <property type="evidence" value="ECO:0007669"/>
    <property type="project" value="InterPro"/>
</dbReference>
<dbReference type="GO" id="GO:1990228">
    <property type="term" value="C:sulfurtransferase complex"/>
    <property type="evidence" value="ECO:0007669"/>
    <property type="project" value="TreeGrafter"/>
</dbReference>
<evidence type="ECO:0000313" key="7">
    <source>
        <dbReference type="Proteomes" id="UP000298636"/>
    </source>
</evidence>
<dbReference type="PANTHER" id="PTHR34874:SF3">
    <property type="entry name" value="SULFURTRANSFERASE TUSD"/>
    <property type="match status" value="1"/>
</dbReference>
<keyword evidence="4 6" id="KW-0808">Transferase</keyword>
<evidence type="ECO:0000256" key="2">
    <source>
        <dbReference type="ARBA" id="ARBA00007067"/>
    </source>
</evidence>
<evidence type="ECO:0000256" key="4">
    <source>
        <dbReference type="ARBA" id="ARBA00022679"/>
    </source>
</evidence>
<evidence type="ECO:0000256" key="5">
    <source>
        <dbReference type="SAM" id="Phobius"/>
    </source>
</evidence>
<reference evidence="6 7" key="1">
    <citation type="submission" date="2018-10" db="EMBL/GenBank/DDBJ databases">
        <title>Comparative functional genomics of the obligate endosymbiont Buchnera aphidicola.</title>
        <authorList>
            <person name="Chong R.A."/>
        </authorList>
    </citation>
    <scope>NUCLEOTIDE SEQUENCE [LARGE SCALE GENOMIC DNA]</scope>
    <source>
        <strain evidence="6 7">Ssp</strain>
    </source>
</reference>